<feature type="transmembrane region" description="Helical" evidence="5">
    <location>
        <begin position="12"/>
        <end position="33"/>
    </location>
</feature>
<dbReference type="Gene3D" id="1.20.1250.20">
    <property type="entry name" value="MFS general substrate transporter like domains"/>
    <property type="match status" value="2"/>
</dbReference>
<feature type="transmembrane region" description="Helical" evidence="5">
    <location>
        <begin position="122"/>
        <end position="145"/>
    </location>
</feature>
<dbReference type="PANTHER" id="PTHR11328">
    <property type="entry name" value="MAJOR FACILITATOR SUPERFAMILY DOMAIN-CONTAINING PROTEIN"/>
    <property type="match status" value="1"/>
</dbReference>
<dbReference type="GO" id="GO:0015293">
    <property type="term" value="F:symporter activity"/>
    <property type="evidence" value="ECO:0007669"/>
    <property type="project" value="InterPro"/>
</dbReference>
<dbReference type="PROSITE" id="PS50850">
    <property type="entry name" value="MFS"/>
    <property type="match status" value="1"/>
</dbReference>
<feature type="transmembrane region" description="Helical" evidence="5">
    <location>
        <begin position="389"/>
        <end position="408"/>
    </location>
</feature>
<organism evidence="7 8">
    <name type="scientific">Flavilitoribacter nigricans (strain ATCC 23147 / DSM 23189 / NBRC 102662 / NCIMB 1420 / SS-2)</name>
    <name type="common">Lewinella nigricans</name>
    <dbReference type="NCBI Taxonomy" id="1122177"/>
    <lineage>
        <taxon>Bacteria</taxon>
        <taxon>Pseudomonadati</taxon>
        <taxon>Bacteroidota</taxon>
        <taxon>Saprospiria</taxon>
        <taxon>Saprospirales</taxon>
        <taxon>Lewinellaceae</taxon>
        <taxon>Flavilitoribacter</taxon>
    </lineage>
</organism>
<protein>
    <submittedName>
        <fullName evidence="7">MFS transporter</fullName>
    </submittedName>
</protein>
<dbReference type="RefSeq" id="WP_099150896.1">
    <property type="nucleotide sequence ID" value="NZ_PDUD01000020.1"/>
</dbReference>
<dbReference type="Proteomes" id="UP000223913">
    <property type="component" value="Unassembled WGS sequence"/>
</dbReference>
<evidence type="ECO:0000256" key="4">
    <source>
        <dbReference type="ARBA" id="ARBA00023136"/>
    </source>
</evidence>
<dbReference type="Pfam" id="PF13347">
    <property type="entry name" value="MFS_2"/>
    <property type="match status" value="1"/>
</dbReference>
<dbReference type="PANTHER" id="PTHR11328:SF24">
    <property type="entry name" value="MAJOR FACILITATOR SUPERFAMILY (MFS) PROFILE DOMAIN-CONTAINING PROTEIN"/>
    <property type="match status" value="1"/>
</dbReference>
<feature type="transmembrane region" description="Helical" evidence="5">
    <location>
        <begin position="282"/>
        <end position="301"/>
    </location>
</feature>
<proteinExistence type="inferred from homology"/>
<keyword evidence="3 5" id="KW-1133">Transmembrane helix</keyword>
<dbReference type="GO" id="GO:0008643">
    <property type="term" value="P:carbohydrate transport"/>
    <property type="evidence" value="ECO:0007669"/>
    <property type="project" value="InterPro"/>
</dbReference>
<feature type="transmembrane region" description="Helical" evidence="5">
    <location>
        <begin position="247"/>
        <end position="276"/>
    </location>
</feature>
<accession>A0A2D0NBN8</accession>
<evidence type="ECO:0000259" key="6">
    <source>
        <dbReference type="PROSITE" id="PS50850"/>
    </source>
</evidence>
<keyword evidence="8" id="KW-1185">Reference proteome</keyword>
<evidence type="ECO:0000313" key="8">
    <source>
        <dbReference type="Proteomes" id="UP000223913"/>
    </source>
</evidence>
<comment type="similarity">
    <text evidence="1">Belongs to the sodium:galactoside symporter (TC 2.A.2) family.</text>
</comment>
<feature type="transmembrane region" description="Helical" evidence="5">
    <location>
        <begin position="343"/>
        <end position="368"/>
    </location>
</feature>
<feature type="transmembrane region" description="Helical" evidence="5">
    <location>
        <begin position="313"/>
        <end position="331"/>
    </location>
</feature>
<dbReference type="AlphaFoldDB" id="A0A2D0NBN8"/>
<keyword evidence="2 5" id="KW-0812">Transmembrane</keyword>
<evidence type="ECO:0000313" key="7">
    <source>
        <dbReference type="EMBL" id="PHN05806.1"/>
    </source>
</evidence>
<evidence type="ECO:0000256" key="3">
    <source>
        <dbReference type="ARBA" id="ARBA00022989"/>
    </source>
</evidence>
<feature type="transmembrane region" description="Helical" evidence="5">
    <location>
        <begin position="157"/>
        <end position="177"/>
    </location>
</feature>
<feature type="transmembrane region" description="Helical" evidence="5">
    <location>
        <begin position="91"/>
        <end position="110"/>
    </location>
</feature>
<evidence type="ECO:0000256" key="2">
    <source>
        <dbReference type="ARBA" id="ARBA00022692"/>
    </source>
</evidence>
<dbReference type="GO" id="GO:0005886">
    <property type="term" value="C:plasma membrane"/>
    <property type="evidence" value="ECO:0007669"/>
    <property type="project" value="TreeGrafter"/>
</dbReference>
<sequence length="448" mass="49705">MSALSRRTQVGYISGMLGWSILTNNITVMLIYFYVPPSNSKMEVLIPQVTIFGLFTFLSLIAASGRLLDAITDPLIAFWSDRLQSPKGRRIPFMLYSFLPAAICCILIFFPYQRPESSDNIWWLALTQAGFYLFMTAYIVPYNALLPELAPSHDEKIRLSTLLSLAFVIGIIISSQTPSLAAWLEGWFHWMDKHQSLQWAIVIQVFAGTVFLFIPVVSVNEQQLLNSQPTTLAFGPAIRQIVTNRNFLIFILADFAYFVSLTIVSSSMLYVLTVLLGLEESLGGAVMGLLVLVSLLFYPTVGGLVKRFGKKPLVVISLLLQGLLLFCIYFFGKLPLPPKTQIFGFAVLAAIPAAYLGILPYAIIANLAKRDTDRTGQQKEAMYFAARNFSTKLGQTVGIMIFAILTIFGKDPGNDLGIRLSAIFGGLLCVIAGIVFMGFHEEKEEEKV</sequence>
<name>A0A2D0NBN8_FLAN2</name>
<dbReference type="EMBL" id="PDUD01000020">
    <property type="protein sequence ID" value="PHN05806.1"/>
    <property type="molecule type" value="Genomic_DNA"/>
</dbReference>
<gene>
    <name evidence="7" type="ORF">CRP01_15140</name>
</gene>
<feature type="transmembrane region" description="Helical" evidence="5">
    <location>
        <begin position="45"/>
        <end position="63"/>
    </location>
</feature>
<reference evidence="7 8" key="1">
    <citation type="submission" date="2017-10" db="EMBL/GenBank/DDBJ databases">
        <title>The draft genome sequence of Lewinella nigricans NBRC 102662.</title>
        <authorList>
            <person name="Wang K."/>
        </authorList>
    </citation>
    <scope>NUCLEOTIDE SEQUENCE [LARGE SCALE GENOMIC DNA]</scope>
    <source>
        <strain evidence="7 8">NBRC 102662</strain>
    </source>
</reference>
<feature type="transmembrane region" description="Helical" evidence="5">
    <location>
        <begin position="420"/>
        <end position="439"/>
    </location>
</feature>
<dbReference type="InterPro" id="IPR036259">
    <property type="entry name" value="MFS_trans_sf"/>
</dbReference>
<dbReference type="SUPFAM" id="SSF103473">
    <property type="entry name" value="MFS general substrate transporter"/>
    <property type="match status" value="1"/>
</dbReference>
<comment type="caution">
    <text evidence="7">The sequence shown here is derived from an EMBL/GenBank/DDBJ whole genome shotgun (WGS) entry which is preliminary data.</text>
</comment>
<dbReference type="InterPro" id="IPR020846">
    <property type="entry name" value="MFS_dom"/>
</dbReference>
<evidence type="ECO:0000256" key="5">
    <source>
        <dbReference type="SAM" id="Phobius"/>
    </source>
</evidence>
<evidence type="ECO:0000256" key="1">
    <source>
        <dbReference type="ARBA" id="ARBA00009617"/>
    </source>
</evidence>
<keyword evidence="4 5" id="KW-0472">Membrane</keyword>
<dbReference type="InterPro" id="IPR039672">
    <property type="entry name" value="MFS_2"/>
</dbReference>
<feature type="transmembrane region" description="Helical" evidence="5">
    <location>
        <begin position="197"/>
        <end position="217"/>
    </location>
</feature>
<feature type="domain" description="Major facilitator superfamily (MFS) profile" evidence="6">
    <location>
        <begin position="246"/>
        <end position="448"/>
    </location>
</feature>
<dbReference type="OrthoDB" id="9764596at2"/>